<dbReference type="EMBL" id="AEDY01000010">
    <property type="protein sequence ID" value="EFO55219.1"/>
    <property type="molecule type" value="Genomic_DNA"/>
</dbReference>
<dbReference type="InterPro" id="IPR036565">
    <property type="entry name" value="Mur-like_cat_sf"/>
</dbReference>
<comment type="pathway">
    <text evidence="1">Cell wall biogenesis; peptidoglycan biosynthesis.</text>
</comment>
<evidence type="ECO:0000256" key="4">
    <source>
        <dbReference type="ARBA" id="ARBA00022984"/>
    </source>
</evidence>
<evidence type="ECO:0000256" key="2">
    <source>
        <dbReference type="ARBA" id="ARBA00022598"/>
    </source>
</evidence>
<dbReference type="PANTHER" id="PTHR23135:SF4">
    <property type="entry name" value="UDP-N-ACETYLMURAMOYL-L-ALANYL-D-GLUTAMATE--2,6-DIAMINOPIMELATE LIGASE MURE HOMOLOG, CHLOROPLASTIC"/>
    <property type="match status" value="1"/>
</dbReference>
<dbReference type="InterPro" id="IPR013221">
    <property type="entry name" value="Mur_ligase_cen"/>
</dbReference>
<evidence type="ECO:0000256" key="5">
    <source>
        <dbReference type="ARBA" id="ARBA00023316"/>
    </source>
</evidence>
<organism evidence="7">
    <name type="scientific">Streptococcus infantis SK1302</name>
    <dbReference type="NCBI Taxonomy" id="871237"/>
    <lineage>
        <taxon>Bacteria</taxon>
        <taxon>Bacillati</taxon>
        <taxon>Bacillota</taxon>
        <taxon>Bacilli</taxon>
        <taxon>Lactobacillales</taxon>
        <taxon>Streptococcaceae</taxon>
        <taxon>Streptococcus</taxon>
    </lineage>
</organism>
<dbReference type="EC" id="6.3.2.13" evidence="7"/>
<reference evidence="7" key="1">
    <citation type="submission" date="2010-09" db="EMBL/GenBank/DDBJ databases">
        <authorList>
            <person name="Daugherty S.C."/>
            <person name="Kilian M."/>
            <person name="Tettelin H."/>
        </authorList>
    </citation>
    <scope>NUCLEOTIDE SEQUENCE [LARGE SCALE GENOMIC DNA]</scope>
    <source>
        <strain evidence="7">SK1302</strain>
    </source>
</reference>
<evidence type="ECO:0000259" key="6">
    <source>
        <dbReference type="Pfam" id="PF08245"/>
    </source>
</evidence>
<dbReference type="PANTHER" id="PTHR23135">
    <property type="entry name" value="MUR LIGASE FAMILY MEMBER"/>
    <property type="match status" value="1"/>
</dbReference>
<dbReference type="Pfam" id="PF08245">
    <property type="entry name" value="Mur_ligase_M"/>
    <property type="match status" value="1"/>
</dbReference>
<evidence type="ECO:0000313" key="7">
    <source>
        <dbReference type="EMBL" id="EFO55219.1"/>
    </source>
</evidence>
<gene>
    <name evidence="7" type="ORF">SIN_0095</name>
</gene>
<keyword evidence="3" id="KW-0133">Cell shape</keyword>
<sequence>MMAQAVDNGRTHLIMEVSSQAYLVKRVYGLTFDVGVFLNISPDHIGPIEHPTFEDYFYHKRLLMKNSRAVVINSDMDHFSVLKEQVVNQEHDFYGSQSNNQIENSKNL</sequence>
<evidence type="ECO:0000256" key="3">
    <source>
        <dbReference type="ARBA" id="ARBA00022960"/>
    </source>
</evidence>
<comment type="caution">
    <text evidence="7">The sequence shown here is derived from an EMBL/GenBank/DDBJ whole genome shotgun (WGS) entry which is preliminary data.</text>
</comment>
<proteinExistence type="predicted"/>
<keyword evidence="2 7" id="KW-0436">Ligase</keyword>
<feature type="domain" description="Mur ligase central" evidence="6">
    <location>
        <begin position="1"/>
        <end position="100"/>
    </location>
</feature>
<dbReference type="SUPFAM" id="SSF53623">
    <property type="entry name" value="MurD-like peptide ligases, catalytic domain"/>
    <property type="match status" value="1"/>
</dbReference>
<keyword evidence="5" id="KW-0961">Cell wall biogenesis/degradation</keyword>
<accession>A0ABN0B7I4</accession>
<dbReference type="Gene3D" id="3.40.1190.10">
    <property type="entry name" value="Mur-like, catalytic domain"/>
    <property type="match status" value="1"/>
</dbReference>
<name>A0ABN0B7I4_9STRE</name>
<dbReference type="GO" id="GO:0008765">
    <property type="term" value="F:UDP-N-acetylmuramoylalanyl-D-glutamate-2,6-diaminopimelate ligase activity"/>
    <property type="evidence" value="ECO:0007669"/>
    <property type="project" value="UniProtKB-EC"/>
</dbReference>
<evidence type="ECO:0000256" key="1">
    <source>
        <dbReference type="ARBA" id="ARBA00004752"/>
    </source>
</evidence>
<keyword evidence="4" id="KW-0573">Peptidoglycan synthesis</keyword>
<protein>
    <submittedName>
        <fullName evidence="7">UDP-N-acetylmuramoylalanyl-D-glutamate--2,6-diaminopimelate ligase</fullName>
        <ecNumber evidence="7">6.3.2.13</ecNumber>
    </submittedName>
</protein>